<evidence type="ECO:0000256" key="1">
    <source>
        <dbReference type="SAM" id="SignalP"/>
    </source>
</evidence>
<reference evidence="3 4" key="1">
    <citation type="submission" date="2011-06" db="EMBL/GenBank/DDBJ databases">
        <title>The draft genome of Thiocapsa marina 5811.</title>
        <authorList>
            <consortium name="US DOE Joint Genome Institute (JGI-PGF)"/>
            <person name="Lucas S."/>
            <person name="Han J."/>
            <person name="Cheng J.-F."/>
            <person name="Goodwin L."/>
            <person name="Pitluck S."/>
            <person name="Peters L."/>
            <person name="Land M.L."/>
            <person name="Hauser L."/>
            <person name="Vogl K."/>
            <person name="Liu Z."/>
            <person name="Imhoff J."/>
            <person name="Thiel V."/>
            <person name="Frigaard N.-U."/>
            <person name="Bryant D."/>
            <person name="Woyke T.J."/>
        </authorList>
    </citation>
    <scope>NUCLEOTIDE SEQUENCE [LARGE SCALE GENOMIC DNA]</scope>
    <source>
        <strain evidence="3 4">5811</strain>
    </source>
</reference>
<sequence length="148" mass="15637">MKMKRISKPSSLALLIALGLTLGTSSVFGAFERTPAPEDARAYIITPENGATVPQTFVVRFGLAGMGVAPAGADLPKTGHHHLLVDMDGLPPLDQPIGADILHFGGGQTETQLTLPPGEHTLQIILGDKNHIPHDPPIVSERITVTVE</sequence>
<dbReference type="EMBL" id="AFWV01000001">
    <property type="protein sequence ID" value="EGV20254.1"/>
    <property type="molecule type" value="Genomic_DNA"/>
</dbReference>
<accession>F9U531</accession>
<evidence type="ECO:0000259" key="2">
    <source>
        <dbReference type="Pfam" id="PF14347"/>
    </source>
</evidence>
<organism evidence="3 4">
    <name type="scientific">Thiocapsa marina 5811</name>
    <dbReference type="NCBI Taxonomy" id="768671"/>
    <lineage>
        <taxon>Bacteria</taxon>
        <taxon>Pseudomonadati</taxon>
        <taxon>Pseudomonadota</taxon>
        <taxon>Gammaproteobacteria</taxon>
        <taxon>Chromatiales</taxon>
        <taxon>Chromatiaceae</taxon>
        <taxon>Thiocapsa</taxon>
    </lineage>
</organism>
<feature type="signal peptide" evidence="1">
    <location>
        <begin position="1"/>
        <end position="29"/>
    </location>
</feature>
<proteinExistence type="predicted"/>
<dbReference type="eggNOG" id="ENOG5032RWS">
    <property type="taxonomic scope" value="Bacteria"/>
</dbReference>
<dbReference type="AlphaFoldDB" id="F9U531"/>
<gene>
    <name evidence="3" type="ORF">ThimaDRAFT_0032</name>
</gene>
<feature type="domain" description="DUF4399" evidence="2">
    <location>
        <begin position="59"/>
        <end position="148"/>
    </location>
</feature>
<evidence type="ECO:0000313" key="3">
    <source>
        <dbReference type="EMBL" id="EGV20254.1"/>
    </source>
</evidence>
<keyword evidence="4" id="KW-1185">Reference proteome</keyword>
<protein>
    <recommendedName>
        <fullName evidence="2">DUF4399 domain-containing protein</fullName>
    </recommendedName>
</protein>
<name>F9U531_9GAMM</name>
<keyword evidence="1" id="KW-0732">Signal</keyword>
<dbReference type="RefSeq" id="WP_007190910.1">
    <property type="nucleotide sequence ID" value="NZ_AFWV01000001.1"/>
</dbReference>
<dbReference type="PATRIC" id="fig|768671.3.peg.36"/>
<dbReference type="Pfam" id="PF14347">
    <property type="entry name" value="DUF4399"/>
    <property type="match status" value="1"/>
</dbReference>
<dbReference type="InterPro" id="IPR025512">
    <property type="entry name" value="DUF4399"/>
</dbReference>
<dbReference type="Proteomes" id="UP000005459">
    <property type="component" value="Unassembled WGS sequence"/>
</dbReference>
<feature type="chain" id="PRO_5003394242" description="DUF4399 domain-containing protein" evidence="1">
    <location>
        <begin position="30"/>
        <end position="148"/>
    </location>
</feature>
<evidence type="ECO:0000313" key="4">
    <source>
        <dbReference type="Proteomes" id="UP000005459"/>
    </source>
</evidence>